<evidence type="ECO:0000313" key="4">
    <source>
        <dbReference type="Proteomes" id="UP000314294"/>
    </source>
</evidence>
<keyword evidence="2" id="KW-0812">Transmembrane</keyword>
<accession>A0A4Z2H5R8</accession>
<keyword evidence="2" id="KW-0472">Membrane</keyword>
<feature type="compositionally biased region" description="Basic and acidic residues" evidence="1">
    <location>
        <begin position="121"/>
        <end position="147"/>
    </location>
</feature>
<dbReference type="EMBL" id="SRLO01000323">
    <property type="protein sequence ID" value="TNN60991.1"/>
    <property type="molecule type" value="Genomic_DNA"/>
</dbReference>
<evidence type="ECO:0008006" key="5">
    <source>
        <dbReference type="Google" id="ProtNLM"/>
    </source>
</evidence>
<evidence type="ECO:0000256" key="1">
    <source>
        <dbReference type="SAM" id="MobiDB-lite"/>
    </source>
</evidence>
<protein>
    <recommendedName>
        <fullName evidence="5">Transmembrane protein</fullName>
    </recommendedName>
</protein>
<organism evidence="3 4">
    <name type="scientific">Liparis tanakae</name>
    <name type="common">Tanaka's snailfish</name>
    <dbReference type="NCBI Taxonomy" id="230148"/>
    <lineage>
        <taxon>Eukaryota</taxon>
        <taxon>Metazoa</taxon>
        <taxon>Chordata</taxon>
        <taxon>Craniata</taxon>
        <taxon>Vertebrata</taxon>
        <taxon>Euteleostomi</taxon>
        <taxon>Actinopterygii</taxon>
        <taxon>Neopterygii</taxon>
        <taxon>Teleostei</taxon>
        <taxon>Neoteleostei</taxon>
        <taxon>Acanthomorphata</taxon>
        <taxon>Eupercaria</taxon>
        <taxon>Perciformes</taxon>
        <taxon>Cottioidei</taxon>
        <taxon>Cottales</taxon>
        <taxon>Liparidae</taxon>
        <taxon>Liparis</taxon>
    </lineage>
</organism>
<feature type="compositionally biased region" description="Basic and acidic residues" evidence="1">
    <location>
        <begin position="165"/>
        <end position="182"/>
    </location>
</feature>
<sequence>MKRTDDEELVVHLGPSAAGFWFFYCFVVLWFCGSALGLLLSTVYLHSSKACSKPQPQNHPVTARKRRDTRHELHASTLQFVKSYLDDLSAQVRGGESERRAAARGSEGGGKTDAQPSDQTGAREDRKEKEDGARRRGGRMERGEETYGRTQSSRRRAMGTFGGRPRNEKQGHMGRDSEHNRPPDVPAEAVRRLSPEPRPLLPLPGTQGQLARAAPPPDNTAPAFCPLAP</sequence>
<comment type="caution">
    <text evidence="3">The sequence shown here is derived from an EMBL/GenBank/DDBJ whole genome shotgun (WGS) entry which is preliminary data.</text>
</comment>
<evidence type="ECO:0000313" key="3">
    <source>
        <dbReference type="EMBL" id="TNN60991.1"/>
    </source>
</evidence>
<evidence type="ECO:0000256" key="2">
    <source>
        <dbReference type="SAM" id="Phobius"/>
    </source>
</evidence>
<dbReference type="AlphaFoldDB" id="A0A4Z2H5R8"/>
<gene>
    <name evidence="3" type="ORF">EYF80_028769</name>
</gene>
<proteinExistence type="predicted"/>
<feature type="region of interest" description="Disordered" evidence="1">
    <location>
        <begin position="49"/>
        <end position="69"/>
    </location>
</feature>
<feature type="region of interest" description="Disordered" evidence="1">
    <location>
        <begin position="91"/>
        <end position="229"/>
    </location>
</feature>
<dbReference type="Proteomes" id="UP000314294">
    <property type="component" value="Unassembled WGS sequence"/>
</dbReference>
<keyword evidence="2" id="KW-1133">Transmembrane helix</keyword>
<reference evidence="3 4" key="1">
    <citation type="submission" date="2019-03" db="EMBL/GenBank/DDBJ databases">
        <title>First draft genome of Liparis tanakae, snailfish: a comprehensive survey of snailfish specific genes.</title>
        <authorList>
            <person name="Kim W."/>
            <person name="Song I."/>
            <person name="Jeong J.-H."/>
            <person name="Kim D."/>
            <person name="Kim S."/>
            <person name="Ryu S."/>
            <person name="Song J.Y."/>
            <person name="Lee S.K."/>
        </authorList>
    </citation>
    <scope>NUCLEOTIDE SEQUENCE [LARGE SCALE GENOMIC DNA]</scope>
    <source>
        <tissue evidence="3">Muscle</tissue>
    </source>
</reference>
<name>A0A4Z2H5R8_9TELE</name>
<feature type="transmembrane region" description="Helical" evidence="2">
    <location>
        <begin position="20"/>
        <end position="45"/>
    </location>
</feature>
<keyword evidence="4" id="KW-1185">Reference proteome</keyword>